<dbReference type="Proteomes" id="UP000023152">
    <property type="component" value="Unassembled WGS sequence"/>
</dbReference>
<evidence type="ECO:0000313" key="2">
    <source>
        <dbReference type="Proteomes" id="UP000023152"/>
    </source>
</evidence>
<dbReference type="EMBL" id="ASPP01037286">
    <property type="protein sequence ID" value="ETO01835.1"/>
    <property type="molecule type" value="Genomic_DNA"/>
</dbReference>
<keyword evidence="2" id="KW-1185">Reference proteome</keyword>
<evidence type="ECO:0000313" key="1">
    <source>
        <dbReference type="EMBL" id="ETO01835.1"/>
    </source>
</evidence>
<reference evidence="1 2" key="1">
    <citation type="journal article" date="2013" name="Curr. Biol.">
        <title>The Genome of the Foraminiferan Reticulomyxa filosa.</title>
        <authorList>
            <person name="Glockner G."/>
            <person name="Hulsmann N."/>
            <person name="Schleicher M."/>
            <person name="Noegel A.A."/>
            <person name="Eichinger L."/>
            <person name="Gallinger C."/>
            <person name="Pawlowski J."/>
            <person name="Sierra R."/>
            <person name="Euteneuer U."/>
            <person name="Pillet L."/>
            <person name="Moustafa A."/>
            <person name="Platzer M."/>
            <person name="Groth M."/>
            <person name="Szafranski K."/>
            <person name="Schliwa M."/>
        </authorList>
    </citation>
    <scope>NUCLEOTIDE SEQUENCE [LARGE SCALE GENOMIC DNA]</scope>
</reference>
<proteinExistence type="predicted"/>
<dbReference type="AlphaFoldDB" id="X6LM95"/>
<protein>
    <submittedName>
        <fullName evidence="1">Uncharacterized protein</fullName>
    </submittedName>
</protein>
<feature type="non-terminal residue" evidence="1">
    <location>
        <position position="251"/>
    </location>
</feature>
<organism evidence="1 2">
    <name type="scientific">Reticulomyxa filosa</name>
    <dbReference type="NCBI Taxonomy" id="46433"/>
    <lineage>
        <taxon>Eukaryota</taxon>
        <taxon>Sar</taxon>
        <taxon>Rhizaria</taxon>
        <taxon>Retaria</taxon>
        <taxon>Foraminifera</taxon>
        <taxon>Monothalamids</taxon>
        <taxon>Reticulomyxidae</taxon>
        <taxon>Reticulomyxa</taxon>
    </lineage>
</organism>
<gene>
    <name evidence="1" type="ORF">RFI_35605</name>
</gene>
<comment type="caution">
    <text evidence="1">The sequence shown here is derived from an EMBL/GenBank/DDBJ whole genome shotgun (WGS) entry which is preliminary data.</text>
</comment>
<sequence>MIWVNTTFQTHFGTGKSFQQQLIIEQEINEFECICIFYFFIFYVSILHSRSLRVWGMCHYIMYLSYTYVHKDVPRAQSPGLYAVSIDVVKLSNVRVTDYLLIQPPRKQLKDVSINESKVHQQGNNVNNIRTFANYAQLNFQISNPNGKSDTCTSIMVKVVPILKQFQVFIQSVLDADTSSHFNDVTTQGQMCLHSFRLDHLEMHISKHLVLIGETITEERHGANGAHQLITNEKGYSRVYRDRKERVHRAI</sequence>
<name>X6LM95_RETFI</name>
<accession>X6LM95</accession>